<evidence type="ECO:0000313" key="1">
    <source>
        <dbReference type="EMBL" id="MFC5771060.1"/>
    </source>
</evidence>
<protein>
    <recommendedName>
        <fullName evidence="3">Transposase</fullName>
    </recommendedName>
</protein>
<evidence type="ECO:0000313" key="2">
    <source>
        <dbReference type="Proteomes" id="UP001595974"/>
    </source>
</evidence>
<comment type="caution">
    <text evidence="1">The sequence shown here is derived from an EMBL/GenBank/DDBJ whole genome shotgun (WGS) entry which is preliminary data.</text>
</comment>
<keyword evidence="2" id="KW-1185">Reference proteome</keyword>
<accession>A0ABW1AUW1</accession>
<reference evidence="2" key="1">
    <citation type="journal article" date="2019" name="Int. J. Syst. Evol. Microbiol.">
        <title>The Global Catalogue of Microorganisms (GCM) 10K type strain sequencing project: providing services to taxonomists for standard genome sequencing and annotation.</title>
        <authorList>
            <consortium name="The Broad Institute Genomics Platform"/>
            <consortium name="The Broad Institute Genome Sequencing Center for Infectious Disease"/>
            <person name="Wu L."/>
            <person name="Ma J."/>
        </authorList>
    </citation>
    <scope>NUCLEOTIDE SEQUENCE [LARGE SCALE GENOMIC DNA]</scope>
    <source>
        <strain evidence="2">SHR3</strain>
    </source>
</reference>
<dbReference type="RefSeq" id="WP_157748700.1">
    <property type="nucleotide sequence ID" value="NZ_JBHSOG010000068.1"/>
</dbReference>
<sequence length="88" mass="9712">MPNHARVLQRRFFPAKLETEGVGSIFNTLLDARRKRQAFNDGSKRCNSTYKFALAVVAHILPVALRALLPETIGVDVAIIVPGSPWAI</sequence>
<organism evidence="1 2">
    <name type="scientific">Thauera sinica</name>
    <dbReference type="NCBI Taxonomy" id="2665146"/>
    <lineage>
        <taxon>Bacteria</taxon>
        <taxon>Pseudomonadati</taxon>
        <taxon>Pseudomonadota</taxon>
        <taxon>Betaproteobacteria</taxon>
        <taxon>Rhodocyclales</taxon>
        <taxon>Zoogloeaceae</taxon>
        <taxon>Thauera</taxon>
    </lineage>
</organism>
<evidence type="ECO:0008006" key="3">
    <source>
        <dbReference type="Google" id="ProtNLM"/>
    </source>
</evidence>
<dbReference type="EMBL" id="JBHSOG010000068">
    <property type="protein sequence ID" value="MFC5771060.1"/>
    <property type="molecule type" value="Genomic_DNA"/>
</dbReference>
<gene>
    <name evidence="1" type="ORF">ACFPTN_16895</name>
</gene>
<dbReference type="Proteomes" id="UP001595974">
    <property type="component" value="Unassembled WGS sequence"/>
</dbReference>
<proteinExistence type="predicted"/>
<name>A0ABW1AUW1_9RHOO</name>